<dbReference type="Gene3D" id="3.15.10.10">
    <property type="entry name" value="Bactericidal permeability-increasing protein, domain 1"/>
    <property type="match status" value="1"/>
</dbReference>
<feature type="region of interest" description="Disordered" evidence="1">
    <location>
        <begin position="259"/>
        <end position="279"/>
    </location>
</feature>
<name>A0A7S3KAX2_EUPCR</name>
<accession>A0A7S3KAX2</accession>
<evidence type="ECO:0000256" key="1">
    <source>
        <dbReference type="SAM" id="MobiDB-lite"/>
    </source>
</evidence>
<evidence type="ECO:0008006" key="4">
    <source>
        <dbReference type="Google" id="ProtNLM"/>
    </source>
</evidence>
<dbReference type="SUPFAM" id="SSF55394">
    <property type="entry name" value="Bactericidal permeability-increasing protein, BPI"/>
    <property type="match status" value="1"/>
</dbReference>
<feature type="chain" id="PRO_5030974196" description="Lipid-binding serum glycoprotein N-terminal domain-containing protein" evidence="2">
    <location>
        <begin position="18"/>
        <end position="344"/>
    </location>
</feature>
<dbReference type="InterPro" id="IPR017943">
    <property type="entry name" value="Bactericidal_perm-incr_a/b_dom"/>
</dbReference>
<evidence type="ECO:0000256" key="2">
    <source>
        <dbReference type="SAM" id="SignalP"/>
    </source>
</evidence>
<dbReference type="GO" id="GO:0008289">
    <property type="term" value="F:lipid binding"/>
    <property type="evidence" value="ECO:0007669"/>
    <property type="project" value="InterPro"/>
</dbReference>
<keyword evidence="2" id="KW-0732">Signal</keyword>
<proteinExistence type="predicted"/>
<protein>
    <recommendedName>
        <fullName evidence="4">Lipid-binding serum glycoprotein N-terminal domain-containing protein</fullName>
    </recommendedName>
</protein>
<evidence type="ECO:0000313" key="3">
    <source>
        <dbReference type="EMBL" id="CAE0377841.1"/>
    </source>
</evidence>
<feature type="signal peptide" evidence="2">
    <location>
        <begin position="1"/>
        <end position="17"/>
    </location>
</feature>
<sequence>MNKHLILILLVPLLVLAEDYDIVKVGMEAKYTKKALQQFLVYPPLDVNIDKADDRKLLMSTTNIMMDSPHLDDIKFDFNQEDKLITVKIKNQHFNFSSLITFKKAFFTFNGDAQSAGIIDEINLTFDLTTQKGQYTNTPVVDITEIDFDFNYKDLKLSLSSKILNALLTPIKGHLKRSIKRSLFKIIRYRLEQSIFQQMNEELTRVSGRFMIDDGVLVDLDALDGICIKDDTLILPYEVTYYLPEGLNTTEQVEEECGSDCGHEEDSEIETEQESEETEEDEFKFFLVDQCVENNKLIKFCFGRSNEEQQVEELDDNFTRTKKYFLTTLTSIYNDSAIGFENEE</sequence>
<dbReference type="AlphaFoldDB" id="A0A7S3KAX2"/>
<reference evidence="3" key="1">
    <citation type="submission" date="2021-01" db="EMBL/GenBank/DDBJ databases">
        <authorList>
            <person name="Corre E."/>
            <person name="Pelletier E."/>
            <person name="Niang G."/>
            <person name="Scheremetjew M."/>
            <person name="Finn R."/>
            <person name="Kale V."/>
            <person name="Holt S."/>
            <person name="Cochrane G."/>
            <person name="Meng A."/>
            <person name="Brown T."/>
            <person name="Cohen L."/>
        </authorList>
    </citation>
    <scope>NUCLEOTIDE SEQUENCE</scope>
    <source>
        <strain evidence="3">CT5</strain>
    </source>
</reference>
<dbReference type="EMBL" id="HBIK01005790">
    <property type="protein sequence ID" value="CAE0377841.1"/>
    <property type="molecule type" value="Transcribed_RNA"/>
</dbReference>
<gene>
    <name evidence="3" type="ORF">ECRA1380_LOCUS2799</name>
</gene>
<organism evidence="3">
    <name type="scientific">Euplotes crassus</name>
    <dbReference type="NCBI Taxonomy" id="5936"/>
    <lineage>
        <taxon>Eukaryota</taxon>
        <taxon>Sar</taxon>
        <taxon>Alveolata</taxon>
        <taxon>Ciliophora</taxon>
        <taxon>Intramacronucleata</taxon>
        <taxon>Spirotrichea</taxon>
        <taxon>Hypotrichia</taxon>
        <taxon>Euplotida</taxon>
        <taxon>Euplotidae</taxon>
        <taxon>Moneuplotes</taxon>
    </lineage>
</organism>